<dbReference type="NCBIfam" id="NF008035">
    <property type="entry name" value="PRK10767.1"/>
    <property type="match status" value="1"/>
</dbReference>
<dbReference type="GO" id="GO:0031072">
    <property type="term" value="F:heat shock protein binding"/>
    <property type="evidence" value="ECO:0007669"/>
    <property type="project" value="InterPro"/>
</dbReference>
<dbReference type="PANTHER" id="PTHR43096:SF48">
    <property type="entry name" value="CHAPERONE PROTEIN DNAJ"/>
    <property type="match status" value="1"/>
</dbReference>
<evidence type="ECO:0000256" key="8">
    <source>
        <dbReference type="ARBA" id="ARBA00022771"/>
    </source>
</evidence>
<evidence type="ECO:0000256" key="4">
    <source>
        <dbReference type="ARBA" id="ARBA00022490"/>
    </source>
</evidence>
<evidence type="ECO:0000256" key="1">
    <source>
        <dbReference type="ARBA" id="ARBA00001947"/>
    </source>
</evidence>
<dbReference type="PROSITE" id="PS51188">
    <property type="entry name" value="ZF_CR"/>
    <property type="match status" value="1"/>
</dbReference>
<dbReference type="FunFam" id="2.10.230.10:FF:000002">
    <property type="entry name" value="Molecular chaperone DnaJ"/>
    <property type="match status" value="1"/>
</dbReference>
<protein>
    <submittedName>
        <fullName evidence="13">Chaperone protein DnaJ</fullName>
    </submittedName>
</protein>
<dbReference type="EMBL" id="UOFV01000331">
    <property type="protein sequence ID" value="VAX02616.1"/>
    <property type="molecule type" value="Genomic_DNA"/>
</dbReference>
<dbReference type="SUPFAM" id="SSF49493">
    <property type="entry name" value="HSP40/DnaJ peptide-binding domain"/>
    <property type="match status" value="2"/>
</dbReference>
<dbReference type="InterPro" id="IPR036410">
    <property type="entry name" value="HSP_DnaJ_Cys-rich_dom_sf"/>
</dbReference>
<evidence type="ECO:0000256" key="7">
    <source>
        <dbReference type="ARBA" id="ARBA00022737"/>
    </source>
</evidence>
<dbReference type="GO" id="GO:0005737">
    <property type="term" value="C:cytoplasm"/>
    <property type="evidence" value="ECO:0007669"/>
    <property type="project" value="UniProtKB-SubCell"/>
</dbReference>
<keyword evidence="9" id="KW-0862">Zinc</keyword>
<dbReference type="AlphaFoldDB" id="A0A3B1AA24"/>
<evidence type="ECO:0000256" key="6">
    <source>
        <dbReference type="ARBA" id="ARBA00022723"/>
    </source>
</evidence>
<dbReference type="InterPro" id="IPR002939">
    <property type="entry name" value="DnaJ_C"/>
</dbReference>
<name>A0A3B1AA24_9ZZZZ</name>
<feature type="non-terminal residue" evidence="13">
    <location>
        <position position="1"/>
    </location>
</feature>
<dbReference type="CDD" id="cd10747">
    <property type="entry name" value="DnaJ_C"/>
    <property type="match status" value="1"/>
</dbReference>
<evidence type="ECO:0000256" key="9">
    <source>
        <dbReference type="ARBA" id="ARBA00022833"/>
    </source>
</evidence>
<evidence type="ECO:0000256" key="10">
    <source>
        <dbReference type="ARBA" id="ARBA00023016"/>
    </source>
</evidence>
<accession>A0A3B1AA24</accession>
<dbReference type="Gene3D" id="2.10.230.10">
    <property type="entry name" value="Heat shock protein DnaJ, cysteine-rich domain"/>
    <property type="match status" value="1"/>
</dbReference>
<keyword evidence="5" id="KW-0235">DNA replication</keyword>
<dbReference type="GO" id="GO:0006260">
    <property type="term" value="P:DNA replication"/>
    <property type="evidence" value="ECO:0007669"/>
    <property type="project" value="UniProtKB-KW"/>
</dbReference>
<sequence>ELSLEDAVRGTTIKIRVPTSVTCSTCGGSGAKKGSKPEQCTTCGGVGQVRMQQGFFSLQQTCPQCQGAGQMIKTPCGSCHGQGRIQEHKTLSVKVPAGVDNGDRIRLTGEGEAGERGAPSGDLYVQIAVKEHSLFVRDENNLYCEVPISFVTAALGGSLEVPTLDGKVKLKIPAETQTGKMFKLRGKGVKSVRGGPVGDLLCRVQIETPVNLNGKQKELLKHFDETMSNQGVKKHSPKEHSWLDGVKRFIDDIKL</sequence>
<proteinExistence type="predicted"/>
<evidence type="ECO:0000256" key="5">
    <source>
        <dbReference type="ARBA" id="ARBA00022705"/>
    </source>
</evidence>
<dbReference type="GO" id="GO:0008270">
    <property type="term" value="F:zinc ion binding"/>
    <property type="evidence" value="ECO:0007669"/>
    <property type="project" value="UniProtKB-KW"/>
</dbReference>
<keyword evidence="8" id="KW-0863">Zinc-finger</keyword>
<dbReference type="GO" id="GO:0042026">
    <property type="term" value="P:protein refolding"/>
    <property type="evidence" value="ECO:0007669"/>
    <property type="project" value="TreeGrafter"/>
</dbReference>
<keyword evidence="6" id="KW-0479">Metal-binding</keyword>
<keyword evidence="11" id="KW-0143">Chaperone</keyword>
<comment type="subcellular location">
    <subcellularLocation>
        <location evidence="2">Cytoplasm</location>
    </subcellularLocation>
</comment>
<dbReference type="Pfam" id="PF00684">
    <property type="entry name" value="DnaJ_CXXCXGXG"/>
    <property type="match status" value="1"/>
</dbReference>
<dbReference type="FunFam" id="2.60.260.20:FF:000004">
    <property type="entry name" value="Molecular chaperone DnaJ"/>
    <property type="match status" value="1"/>
</dbReference>
<dbReference type="GO" id="GO:0051082">
    <property type="term" value="F:unfolded protein binding"/>
    <property type="evidence" value="ECO:0007669"/>
    <property type="project" value="InterPro"/>
</dbReference>
<dbReference type="CDD" id="cd10719">
    <property type="entry name" value="DnaJ_zf"/>
    <property type="match status" value="1"/>
</dbReference>
<feature type="domain" description="CR-type" evidence="12">
    <location>
        <begin position="10"/>
        <end position="88"/>
    </location>
</feature>
<reference evidence="13" key="1">
    <citation type="submission" date="2018-06" db="EMBL/GenBank/DDBJ databases">
        <authorList>
            <person name="Zhirakovskaya E."/>
        </authorList>
    </citation>
    <scope>NUCLEOTIDE SEQUENCE</scope>
</reference>
<evidence type="ECO:0000313" key="13">
    <source>
        <dbReference type="EMBL" id="VAX02616.1"/>
    </source>
</evidence>
<comment type="cofactor">
    <cofactor evidence="1">
        <name>Zn(2+)</name>
        <dbReference type="ChEBI" id="CHEBI:29105"/>
    </cofactor>
</comment>
<dbReference type="SUPFAM" id="SSF57938">
    <property type="entry name" value="DnaJ/Hsp40 cysteine-rich domain"/>
    <property type="match status" value="1"/>
</dbReference>
<keyword evidence="10" id="KW-0346">Stress response</keyword>
<keyword evidence="7" id="KW-0677">Repeat</keyword>
<dbReference type="PANTHER" id="PTHR43096">
    <property type="entry name" value="DNAJ HOMOLOG 1, MITOCHONDRIAL-RELATED"/>
    <property type="match status" value="1"/>
</dbReference>
<dbReference type="InterPro" id="IPR001305">
    <property type="entry name" value="HSP_DnaJ_Cys-rich_dom"/>
</dbReference>
<keyword evidence="4" id="KW-0963">Cytoplasm</keyword>
<dbReference type="Gene3D" id="2.60.260.20">
    <property type="entry name" value="Urease metallochaperone UreE, N-terminal domain"/>
    <property type="match status" value="2"/>
</dbReference>
<gene>
    <name evidence="13" type="ORF">MNBD_GAMMA19-1345</name>
</gene>
<evidence type="ECO:0000259" key="12">
    <source>
        <dbReference type="PROSITE" id="PS51188"/>
    </source>
</evidence>
<evidence type="ECO:0000256" key="2">
    <source>
        <dbReference type="ARBA" id="ARBA00004496"/>
    </source>
</evidence>
<organism evidence="13">
    <name type="scientific">hydrothermal vent metagenome</name>
    <dbReference type="NCBI Taxonomy" id="652676"/>
    <lineage>
        <taxon>unclassified sequences</taxon>
        <taxon>metagenomes</taxon>
        <taxon>ecological metagenomes</taxon>
    </lineage>
</organism>
<evidence type="ECO:0000256" key="11">
    <source>
        <dbReference type="ARBA" id="ARBA00023186"/>
    </source>
</evidence>
<dbReference type="Pfam" id="PF01556">
    <property type="entry name" value="DnaJ_C"/>
    <property type="match status" value="1"/>
</dbReference>
<dbReference type="InterPro" id="IPR008971">
    <property type="entry name" value="HSP40/DnaJ_pept-bd"/>
</dbReference>
<evidence type="ECO:0000256" key="3">
    <source>
        <dbReference type="ARBA" id="ARBA00011738"/>
    </source>
</evidence>
<comment type="subunit">
    <text evidence="3">Homodimer.</text>
</comment>